<evidence type="ECO:0000256" key="1">
    <source>
        <dbReference type="ARBA" id="ARBA00022723"/>
    </source>
</evidence>
<dbReference type="Proteomes" id="UP000228495">
    <property type="component" value="Unassembled WGS sequence"/>
</dbReference>
<protein>
    <recommendedName>
        <fullName evidence="5">Ribulose-phosphate 3-epimerase</fullName>
    </recommendedName>
</protein>
<dbReference type="GO" id="GO:0016857">
    <property type="term" value="F:racemase and epimerase activity, acting on carbohydrates and derivatives"/>
    <property type="evidence" value="ECO:0007669"/>
    <property type="project" value="InterPro"/>
</dbReference>
<dbReference type="Gene3D" id="3.20.20.70">
    <property type="entry name" value="Aldolase class I"/>
    <property type="match status" value="1"/>
</dbReference>
<evidence type="ECO:0008006" key="5">
    <source>
        <dbReference type="Google" id="ProtNLM"/>
    </source>
</evidence>
<dbReference type="Pfam" id="PF00834">
    <property type="entry name" value="Ribul_P_3_epim"/>
    <property type="match status" value="1"/>
</dbReference>
<sequence length="226" mass="24953">MISLRLNKINMLVKQPQIIPAFLTDSIEVLVDQVERVSPFVDKIHIDVLDGYFAPYITCCPAPQIAAVDFLVDYEVHLMVEDPKEQLMSWKKAGATRVIAHVEVLEDQESFVEMASSLGLEVGLALKVETDLDELSDSVASNLDSILLMAHEVGVQGAPFNDEVLLRIVDLRSRYEHVIIQVDGGLNEETLHMSFDAGANLFAVGSTIVESPKPQEVIASLRKIIA</sequence>
<evidence type="ECO:0000256" key="2">
    <source>
        <dbReference type="ARBA" id="ARBA00023235"/>
    </source>
</evidence>
<dbReference type="PANTHER" id="PTHR11749">
    <property type="entry name" value="RIBULOSE-5-PHOSPHATE-3-EPIMERASE"/>
    <property type="match status" value="1"/>
</dbReference>
<comment type="caution">
    <text evidence="3">The sequence shown here is derived from an EMBL/GenBank/DDBJ whole genome shotgun (WGS) entry which is preliminary data.</text>
</comment>
<keyword evidence="2" id="KW-0413">Isomerase</keyword>
<evidence type="ECO:0000313" key="4">
    <source>
        <dbReference type="Proteomes" id="UP000228495"/>
    </source>
</evidence>
<accession>A0A2H0BG38</accession>
<dbReference type="SUPFAM" id="SSF51366">
    <property type="entry name" value="Ribulose-phoshate binding barrel"/>
    <property type="match status" value="1"/>
</dbReference>
<evidence type="ECO:0000313" key="3">
    <source>
        <dbReference type="EMBL" id="PIP56539.1"/>
    </source>
</evidence>
<proteinExistence type="predicted"/>
<dbReference type="InterPro" id="IPR013785">
    <property type="entry name" value="Aldolase_TIM"/>
</dbReference>
<dbReference type="GO" id="GO:0046872">
    <property type="term" value="F:metal ion binding"/>
    <property type="evidence" value="ECO:0007669"/>
    <property type="project" value="UniProtKB-KW"/>
</dbReference>
<dbReference type="InterPro" id="IPR011060">
    <property type="entry name" value="RibuloseP-bd_barrel"/>
</dbReference>
<name>A0A2H0BG38_UNCKA</name>
<organism evidence="3 4">
    <name type="scientific">candidate division WWE3 bacterium CG22_combo_CG10-13_8_21_14_all_39_12</name>
    <dbReference type="NCBI Taxonomy" id="1975094"/>
    <lineage>
        <taxon>Bacteria</taxon>
        <taxon>Katanobacteria</taxon>
    </lineage>
</organism>
<dbReference type="EMBL" id="PCSU01000039">
    <property type="protein sequence ID" value="PIP56539.1"/>
    <property type="molecule type" value="Genomic_DNA"/>
</dbReference>
<gene>
    <name evidence="3" type="ORF">COX05_02395</name>
</gene>
<dbReference type="InterPro" id="IPR000056">
    <property type="entry name" value="Ribul_P_3_epim-like"/>
</dbReference>
<keyword evidence="1" id="KW-0479">Metal-binding</keyword>
<reference evidence="3 4" key="1">
    <citation type="submission" date="2017-09" db="EMBL/GenBank/DDBJ databases">
        <title>Depth-based differentiation of microbial function through sediment-hosted aquifers and enrichment of novel symbionts in the deep terrestrial subsurface.</title>
        <authorList>
            <person name="Probst A.J."/>
            <person name="Ladd B."/>
            <person name="Jarett J.K."/>
            <person name="Geller-Mcgrath D.E."/>
            <person name="Sieber C.M."/>
            <person name="Emerson J.B."/>
            <person name="Anantharaman K."/>
            <person name="Thomas B.C."/>
            <person name="Malmstrom R."/>
            <person name="Stieglmeier M."/>
            <person name="Klingl A."/>
            <person name="Woyke T."/>
            <person name="Ryan C.M."/>
            <person name="Banfield J.F."/>
        </authorList>
    </citation>
    <scope>NUCLEOTIDE SEQUENCE [LARGE SCALE GENOMIC DNA]</scope>
    <source>
        <strain evidence="3">CG22_combo_CG10-13_8_21_14_all_39_12</strain>
    </source>
</reference>
<dbReference type="GO" id="GO:0005975">
    <property type="term" value="P:carbohydrate metabolic process"/>
    <property type="evidence" value="ECO:0007669"/>
    <property type="project" value="InterPro"/>
</dbReference>
<dbReference type="AlphaFoldDB" id="A0A2H0BG38"/>